<dbReference type="EMBL" id="JAOSLC020000003">
    <property type="protein sequence ID" value="MDD7915630.1"/>
    <property type="molecule type" value="Genomic_DNA"/>
</dbReference>
<sequence>MKKLILGMVFVFATGTIMNANISNNTQPDDDCFQDAWDYGTENGNGNETLDWFWANVYYQIVCEGKKLGELD</sequence>
<proteinExistence type="predicted"/>
<comment type="caution">
    <text evidence="2">The sequence shown here is derived from an EMBL/GenBank/DDBJ whole genome shotgun (WGS) entry which is preliminary data.</text>
</comment>
<accession>A0ABT5SDI5</accession>
<dbReference type="RefSeq" id="WP_265726883.1">
    <property type="nucleotide sequence ID" value="NZ_JAOSLC020000003.1"/>
</dbReference>
<evidence type="ECO:0000313" key="2">
    <source>
        <dbReference type="EMBL" id="MDD7915630.1"/>
    </source>
</evidence>
<feature type="chain" id="PRO_5045722249" evidence="1">
    <location>
        <begin position="20"/>
        <end position="72"/>
    </location>
</feature>
<organism evidence="2 3">
    <name type="scientific">Polaribacter ponticola</name>
    <dbReference type="NCBI Taxonomy" id="2978475"/>
    <lineage>
        <taxon>Bacteria</taxon>
        <taxon>Pseudomonadati</taxon>
        <taxon>Bacteroidota</taxon>
        <taxon>Flavobacteriia</taxon>
        <taxon>Flavobacteriales</taxon>
        <taxon>Flavobacteriaceae</taxon>
    </lineage>
</organism>
<feature type="signal peptide" evidence="1">
    <location>
        <begin position="1"/>
        <end position="19"/>
    </location>
</feature>
<gene>
    <name evidence="2" type="ORF">N5A56_014900</name>
</gene>
<protein>
    <submittedName>
        <fullName evidence="2">Uncharacterized protein</fullName>
    </submittedName>
</protein>
<keyword evidence="3" id="KW-1185">Reference proteome</keyword>
<evidence type="ECO:0000313" key="3">
    <source>
        <dbReference type="Proteomes" id="UP001151478"/>
    </source>
</evidence>
<reference evidence="2" key="1">
    <citation type="submission" date="2023-02" db="EMBL/GenBank/DDBJ databases">
        <title>Polaribacter ponticola sp. nov., isolated from seawater.</title>
        <authorList>
            <person name="Baek J.H."/>
            <person name="Kim J.M."/>
            <person name="Choi D.G."/>
            <person name="Jeon C.O."/>
        </authorList>
    </citation>
    <scope>NUCLEOTIDE SEQUENCE</scope>
    <source>
        <strain evidence="2">MSW5</strain>
    </source>
</reference>
<keyword evidence="1" id="KW-0732">Signal</keyword>
<dbReference type="Proteomes" id="UP001151478">
    <property type="component" value="Unassembled WGS sequence"/>
</dbReference>
<name>A0ABT5SDI5_9FLAO</name>
<evidence type="ECO:0000256" key="1">
    <source>
        <dbReference type="SAM" id="SignalP"/>
    </source>
</evidence>